<keyword evidence="2" id="KW-1185">Reference proteome</keyword>
<proteinExistence type="predicted"/>
<dbReference type="Proteomes" id="UP000023152">
    <property type="component" value="Unassembled WGS sequence"/>
</dbReference>
<dbReference type="EMBL" id="ASPP01034644">
    <property type="protein sequence ID" value="ETO02900.1"/>
    <property type="molecule type" value="Genomic_DNA"/>
</dbReference>
<gene>
    <name evidence="1" type="ORF">RFI_34513</name>
</gene>
<reference evidence="1 2" key="1">
    <citation type="journal article" date="2013" name="Curr. Biol.">
        <title>The Genome of the Foraminiferan Reticulomyxa filosa.</title>
        <authorList>
            <person name="Glockner G."/>
            <person name="Hulsmann N."/>
            <person name="Schleicher M."/>
            <person name="Noegel A.A."/>
            <person name="Eichinger L."/>
            <person name="Gallinger C."/>
            <person name="Pawlowski J."/>
            <person name="Sierra R."/>
            <person name="Euteneuer U."/>
            <person name="Pillet L."/>
            <person name="Moustafa A."/>
            <person name="Platzer M."/>
            <person name="Groth M."/>
            <person name="Szafranski K."/>
            <person name="Schliwa M."/>
        </authorList>
    </citation>
    <scope>NUCLEOTIDE SEQUENCE [LARGE SCALE GENOMIC DNA]</scope>
</reference>
<name>X6LQB0_RETFI</name>
<organism evidence="1 2">
    <name type="scientific">Reticulomyxa filosa</name>
    <dbReference type="NCBI Taxonomy" id="46433"/>
    <lineage>
        <taxon>Eukaryota</taxon>
        <taxon>Sar</taxon>
        <taxon>Rhizaria</taxon>
        <taxon>Retaria</taxon>
        <taxon>Foraminifera</taxon>
        <taxon>Monothalamids</taxon>
        <taxon>Reticulomyxidae</taxon>
        <taxon>Reticulomyxa</taxon>
    </lineage>
</organism>
<sequence length="244" mass="30154">MCYFDFWKKKKIIKISTIKYDWDNFSKWFNTLSLSNKPNVSILNYCLKSIIYHKFSFSILKINNNNIRPDDIKEIEKLAKLKNEIIWNIIETILNYYKVMNIKKDQVTYSMLFHLCGYVKWHYLEISKNENNIINYMNIFYQYSFNIEKAIEYFEEMINIYLIFIILNHHKKRCYLYYLLVYNIIIFLKTQKDFIIWWCHQLKRFVPNTNITLEELMKVKIPESIEEFESFQYNELFKKIKKNK</sequence>
<dbReference type="AlphaFoldDB" id="X6LQB0"/>
<evidence type="ECO:0000313" key="1">
    <source>
        <dbReference type="EMBL" id="ETO02900.1"/>
    </source>
</evidence>
<comment type="caution">
    <text evidence="1">The sequence shown here is derived from an EMBL/GenBank/DDBJ whole genome shotgun (WGS) entry which is preliminary data.</text>
</comment>
<protein>
    <submittedName>
        <fullName evidence="1">Uncharacterized protein</fullName>
    </submittedName>
</protein>
<evidence type="ECO:0000313" key="2">
    <source>
        <dbReference type="Proteomes" id="UP000023152"/>
    </source>
</evidence>
<accession>X6LQB0</accession>